<dbReference type="PANTHER" id="PTHR47667">
    <property type="entry name" value="REGULATOR OF TY1 TRANSPOSITION PROTEIN 107"/>
    <property type="match status" value="1"/>
</dbReference>
<feature type="compositionally biased region" description="Polar residues" evidence="1">
    <location>
        <begin position="541"/>
        <end position="550"/>
    </location>
</feature>
<dbReference type="RefSeq" id="XP_046018402.1">
    <property type="nucleotide sequence ID" value="XM_046161411.1"/>
</dbReference>
<accession>A0A9P9BW20</accession>
<dbReference type="CDD" id="cd18436">
    <property type="entry name" value="BRCT_BRC1_like_rpt2"/>
    <property type="match status" value="1"/>
</dbReference>
<feature type="region of interest" description="Disordered" evidence="1">
    <location>
        <begin position="514"/>
        <end position="557"/>
    </location>
</feature>
<dbReference type="GO" id="GO:0006302">
    <property type="term" value="P:double-strand break repair"/>
    <property type="evidence" value="ECO:0007669"/>
    <property type="project" value="TreeGrafter"/>
</dbReference>
<dbReference type="GO" id="GO:1990683">
    <property type="term" value="P:DNA double-strand break attachment to nuclear envelope"/>
    <property type="evidence" value="ECO:0007669"/>
    <property type="project" value="TreeGrafter"/>
</dbReference>
<dbReference type="AlphaFoldDB" id="A0A9P9BW20"/>
<evidence type="ECO:0000256" key="1">
    <source>
        <dbReference type="SAM" id="MobiDB-lite"/>
    </source>
</evidence>
<dbReference type="PANTHER" id="PTHR47667:SF1">
    <property type="entry name" value="REGULATOR OF TY1 TRANSPOSITION PROTEIN 107"/>
    <property type="match status" value="1"/>
</dbReference>
<dbReference type="Proteomes" id="UP000756346">
    <property type="component" value="Unassembled WGS sequence"/>
</dbReference>
<dbReference type="FunFam" id="3.40.50.10190:FF:000066">
    <property type="entry name" value="BRCT domain protein (Eurofung)"/>
    <property type="match status" value="1"/>
</dbReference>
<dbReference type="GO" id="GO:0005634">
    <property type="term" value="C:nucleus"/>
    <property type="evidence" value="ECO:0007669"/>
    <property type="project" value="TreeGrafter"/>
</dbReference>
<dbReference type="Pfam" id="PF16770">
    <property type="entry name" value="RTT107_BRCT_5"/>
    <property type="match status" value="1"/>
</dbReference>
<dbReference type="Pfam" id="PF12738">
    <property type="entry name" value="PTCB-BRCT"/>
    <property type="match status" value="1"/>
</dbReference>
<dbReference type="PROSITE" id="PS50172">
    <property type="entry name" value="BRCT"/>
    <property type="match status" value="5"/>
</dbReference>
<feature type="domain" description="BRCT" evidence="2">
    <location>
        <begin position="677"/>
        <end position="742"/>
    </location>
</feature>
<evidence type="ECO:0000313" key="3">
    <source>
        <dbReference type="EMBL" id="KAH7040347.1"/>
    </source>
</evidence>
<dbReference type="CDD" id="cd18439">
    <property type="entry name" value="BRCT_BRC1_like_rpt6"/>
    <property type="match status" value="1"/>
</dbReference>
<name>A0A9P9BW20_9PEZI</name>
<dbReference type="Pfam" id="PF16589">
    <property type="entry name" value="BRCT_2"/>
    <property type="match status" value="1"/>
</dbReference>
<gene>
    <name evidence="3" type="ORF">B0I36DRAFT_391200</name>
</gene>
<sequence length="887" mass="98528">MGDSSTVFGGCTFTFVPGKELTETAVSELSQLIVKSGGEVLDRKRDGTLPLAQITHIISNTIDFPEYTETKALLIPVVRTKWISASLAKGKQAQLRPYTPDPRMIFSDVVVTAADIPETDKETIIGAVTAMGGMDSVAVNKLTTHICALSLDHEKCQLALSKGLKCKIVLPHWFDDCFRLGKKIDEAPYLLPDPEILQAHPDKDVQVPSSQHLQGATSARPDYLPASADSITGARPVLTVFKDIKVMLSSDLAIRDRLRSIVHDLIQEGGGELTDDIETCDWFVCQYRDGPDYVRASHLGKTVGSLSWLYYIITMNEWTSPLLRLLHYPVPRDGIPGFKDKRITVSNYGGEARIYLENLITAAGAIFTKTMKADNTHLVTARDNSEKCDAARDWNINMINHLWIEESYARCEMQSVTNDRYTCFPARTNLGEVIGQTPLNEARVAALFYPGGPSNSAPISIRKRRIVELAEDNSYADGPAEGVSIGRQAHKDFDVMKDTDEDFAVKSTEVFGVPAKRRTSAQQISTPSRTRHVRSGKENETPSTVSSSVRSAKDKAISRLSEIAPDIALYEKEKKRSAKDGNGHWGGKRALDQVEKESNLKRNASSPSRAAEPDDELTSEKRPAKKARPTLPQVELRVVLTGFKRWVNDKHKEDADRVGSMQLSSVELERDLTNDFVQKKLRDMGIAVVPDGQAVDYLVAPQIVRTVKFLRNLSKGATVVSSEWIEDCLDSKKAVDPADYLLKDVESEKKFELKLTTSTERARKNAGKLLAGIPIYCTANIKNGTDSYKAIAEANGAIFMTYAARSGTTIRPTNPEDDVDGPEPVYLLSTAQAAETKLWKRFEEMARKGNMEPRVVASDWLLDVAMRQELFWDEKYLVTNFFNDKGW</sequence>
<dbReference type="GO" id="GO:0035361">
    <property type="term" value="C:Cul8-RING ubiquitin ligase complex"/>
    <property type="evidence" value="ECO:0007669"/>
    <property type="project" value="TreeGrafter"/>
</dbReference>
<feature type="domain" description="BRCT" evidence="2">
    <location>
        <begin position="338"/>
        <end position="410"/>
    </location>
</feature>
<dbReference type="InterPro" id="IPR036420">
    <property type="entry name" value="BRCT_dom_sf"/>
</dbReference>
<feature type="domain" description="BRCT" evidence="2">
    <location>
        <begin position="3"/>
        <end position="100"/>
    </location>
</feature>
<dbReference type="CDD" id="cd18438">
    <property type="entry name" value="BRCT_BRC1_like_rpt4"/>
    <property type="match status" value="1"/>
</dbReference>
<dbReference type="InterPro" id="IPR053036">
    <property type="entry name" value="CellCycle_DNARepair_Reg"/>
</dbReference>
<dbReference type="InterPro" id="IPR001357">
    <property type="entry name" value="BRCT_dom"/>
</dbReference>
<keyword evidence="4" id="KW-1185">Reference proteome</keyword>
<dbReference type="GeneID" id="70190957"/>
<feature type="region of interest" description="Disordered" evidence="1">
    <location>
        <begin position="574"/>
        <end position="630"/>
    </location>
</feature>
<feature type="domain" description="BRCT" evidence="2">
    <location>
        <begin position="765"/>
        <end position="878"/>
    </location>
</feature>
<dbReference type="Gene3D" id="3.40.50.10190">
    <property type="entry name" value="BRCT domain"/>
    <property type="match status" value="5"/>
</dbReference>
<protein>
    <recommendedName>
        <fullName evidence="2">BRCT domain-containing protein</fullName>
    </recommendedName>
</protein>
<dbReference type="CDD" id="cd18437">
    <property type="entry name" value="BRCT_BRC1_like_rpt3"/>
    <property type="match status" value="1"/>
</dbReference>
<evidence type="ECO:0000313" key="4">
    <source>
        <dbReference type="Proteomes" id="UP000756346"/>
    </source>
</evidence>
<comment type="caution">
    <text evidence="3">The sequence shown here is derived from an EMBL/GenBank/DDBJ whole genome shotgun (WGS) entry which is preliminary data.</text>
</comment>
<dbReference type="OrthoDB" id="342264at2759"/>
<dbReference type="SUPFAM" id="SSF52113">
    <property type="entry name" value="BRCT domain"/>
    <property type="match status" value="5"/>
</dbReference>
<dbReference type="SMART" id="SM00292">
    <property type="entry name" value="BRCT"/>
    <property type="match status" value="6"/>
</dbReference>
<evidence type="ECO:0000259" key="2">
    <source>
        <dbReference type="PROSITE" id="PS50172"/>
    </source>
</evidence>
<dbReference type="EMBL" id="JAGTJQ010000001">
    <property type="protein sequence ID" value="KAH7040347.1"/>
    <property type="molecule type" value="Genomic_DNA"/>
</dbReference>
<dbReference type="FunFam" id="3.40.50.10190:FF:000048">
    <property type="entry name" value="DNA repair protein Rtt107"/>
    <property type="match status" value="1"/>
</dbReference>
<feature type="domain" description="BRCT" evidence="2">
    <location>
        <begin position="101"/>
        <end position="191"/>
    </location>
</feature>
<proteinExistence type="predicted"/>
<organism evidence="3 4">
    <name type="scientific">Microdochium trichocladiopsis</name>
    <dbReference type="NCBI Taxonomy" id="1682393"/>
    <lineage>
        <taxon>Eukaryota</taxon>
        <taxon>Fungi</taxon>
        <taxon>Dikarya</taxon>
        <taxon>Ascomycota</taxon>
        <taxon>Pezizomycotina</taxon>
        <taxon>Sordariomycetes</taxon>
        <taxon>Xylariomycetidae</taxon>
        <taxon>Xylariales</taxon>
        <taxon>Microdochiaceae</taxon>
        <taxon>Microdochium</taxon>
    </lineage>
</organism>
<reference evidence="3" key="1">
    <citation type="journal article" date="2021" name="Nat. Commun.">
        <title>Genetic determinants of endophytism in the Arabidopsis root mycobiome.</title>
        <authorList>
            <person name="Mesny F."/>
            <person name="Miyauchi S."/>
            <person name="Thiergart T."/>
            <person name="Pickel B."/>
            <person name="Atanasova L."/>
            <person name="Karlsson M."/>
            <person name="Huettel B."/>
            <person name="Barry K.W."/>
            <person name="Haridas S."/>
            <person name="Chen C."/>
            <person name="Bauer D."/>
            <person name="Andreopoulos W."/>
            <person name="Pangilinan J."/>
            <person name="LaButti K."/>
            <person name="Riley R."/>
            <person name="Lipzen A."/>
            <person name="Clum A."/>
            <person name="Drula E."/>
            <person name="Henrissat B."/>
            <person name="Kohler A."/>
            <person name="Grigoriev I.V."/>
            <person name="Martin F.M."/>
            <person name="Hacquard S."/>
        </authorList>
    </citation>
    <scope>NUCLEOTIDE SEQUENCE</scope>
    <source>
        <strain evidence="3">MPI-CAGE-CH-0230</strain>
    </source>
</reference>
<feature type="compositionally biased region" description="Basic and acidic residues" evidence="1">
    <location>
        <begin position="589"/>
        <end position="600"/>
    </location>
</feature>